<accession>A0A845I116</accession>
<reference evidence="3" key="1">
    <citation type="submission" date="2019-12" db="EMBL/GenBank/DDBJ databases">
        <title>Novel species isolated from a subtropical stream in China.</title>
        <authorList>
            <person name="Lu H."/>
        </authorList>
    </citation>
    <scope>NUCLEOTIDE SEQUENCE [LARGE SCALE GENOMIC DNA]</scope>
    <source>
        <strain evidence="3">FT93W</strain>
    </source>
</reference>
<dbReference type="InterPro" id="IPR007049">
    <property type="entry name" value="Carb-sel_porin_OprB"/>
</dbReference>
<evidence type="ECO:0000313" key="4">
    <source>
        <dbReference type="Proteomes" id="UP000444316"/>
    </source>
</evidence>
<dbReference type="Gene3D" id="2.40.160.180">
    <property type="entry name" value="Carbohydrate-selective porin OprB"/>
    <property type="match status" value="1"/>
</dbReference>
<dbReference type="GO" id="GO:0016020">
    <property type="term" value="C:membrane"/>
    <property type="evidence" value="ECO:0007669"/>
    <property type="project" value="InterPro"/>
</dbReference>
<feature type="chain" id="PRO_5033101780" evidence="2">
    <location>
        <begin position="27"/>
        <end position="444"/>
    </location>
</feature>
<gene>
    <name evidence="3" type="ORF">GTP23_04885</name>
</gene>
<dbReference type="EMBL" id="WWCL01000001">
    <property type="protein sequence ID" value="MYN44408.1"/>
    <property type="molecule type" value="Genomic_DNA"/>
</dbReference>
<evidence type="ECO:0000256" key="2">
    <source>
        <dbReference type="RuleBase" id="RU363072"/>
    </source>
</evidence>
<keyword evidence="2" id="KW-0732">Signal</keyword>
<comment type="caution">
    <text evidence="3">The sequence shown here is derived from an EMBL/GenBank/DDBJ whole genome shotgun (WGS) entry which is preliminary data.</text>
</comment>
<sequence length="444" mass="49128">MRRIFSRSKFFTGCAVLPLLTGYAYADEASTAEDWNAHLQSTYTWQNKHAFAAAYSGTNSLSTSRELSYSWTTTLALGWRPWQGGELYVNPEAAQGIPLSGLTGLGGFSNGDMGRASGSNLKLYRARLFLRQSWQQDGETEALESAANQLAGTQSRRRWVLTAGNLSVLDVFDPNSYAHDPRTQFLNWSLMTYGAYDYAADARGYTWGATLERYFDNWVLRAGRFIEPRQPNQQALDPKIWQHYGDQIELEHAHTLAGQPGRVRVLAFNSHLRMARFEDATQLASRTGSTPEIGLVRHGDQHKRGLGISVEQAVGADLGLFGRYSKADGQTETYAFTEIDQSLTAGAVLRGTAWQRAQDSIGVAVASNGLSGARRAYLAAGGISFFIGDGALQYRQEQAVEAYYNLALNKSLALTLDWQRIRHPAYNAARGPVDIASLRLHTEF</sequence>
<protein>
    <submittedName>
        <fullName evidence="3">Carbohydrate porin</fullName>
    </submittedName>
</protein>
<comment type="similarity">
    <text evidence="1 2">Belongs to the OprB family.</text>
</comment>
<dbReference type="InterPro" id="IPR038673">
    <property type="entry name" value="OprB_sf"/>
</dbReference>
<name>A0A845I116_9BURK</name>
<dbReference type="GO" id="GO:0008643">
    <property type="term" value="P:carbohydrate transport"/>
    <property type="evidence" value="ECO:0007669"/>
    <property type="project" value="InterPro"/>
</dbReference>
<keyword evidence="4" id="KW-1185">Reference proteome</keyword>
<dbReference type="GO" id="GO:0015288">
    <property type="term" value="F:porin activity"/>
    <property type="evidence" value="ECO:0007669"/>
    <property type="project" value="InterPro"/>
</dbReference>
<evidence type="ECO:0000256" key="1">
    <source>
        <dbReference type="ARBA" id="ARBA00008769"/>
    </source>
</evidence>
<evidence type="ECO:0000313" key="3">
    <source>
        <dbReference type="EMBL" id="MYN44408.1"/>
    </source>
</evidence>
<dbReference type="AlphaFoldDB" id="A0A845I116"/>
<feature type="signal peptide" evidence="2">
    <location>
        <begin position="1"/>
        <end position="26"/>
    </location>
</feature>
<proteinExistence type="inferred from homology"/>
<dbReference type="Proteomes" id="UP000444316">
    <property type="component" value="Unassembled WGS sequence"/>
</dbReference>
<organism evidence="3 4">
    <name type="scientific">Duganella fentianensis</name>
    <dbReference type="NCBI Taxonomy" id="2692177"/>
    <lineage>
        <taxon>Bacteria</taxon>
        <taxon>Pseudomonadati</taxon>
        <taxon>Pseudomonadota</taxon>
        <taxon>Betaproteobacteria</taxon>
        <taxon>Burkholderiales</taxon>
        <taxon>Oxalobacteraceae</taxon>
        <taxon>Telluria group</taxon>
        <taxon>Duganella</taxon>
    </lineage>
</organism>
<dbReference type="Pfam" id="PF04966">
    <property type="entry name" value="OprB"/>
    <property type="match status" value="1"/>
</dbReference>
<dbReference type="RefSeq" id="WP_161034092.1">
    <property type="nucleotide sequence ID" value="NZ_WWCL01000001.1"/>
</dbReference>